<sequence length="88" mass="9082">MNSAVLGVWFGGFIIPMIVAYVFLRLAGSANRKPGTATTLRVLGVLGALFLGCAGYVGDGGQVNLGSLLGVVVAIAWALKQQFARKTA</sequence>
<keyword evidence="1" id="KW-0472">Membrane</keyword>
<gene>
    <name evidence="2" type="ORF">J2X06_001744</name>
</gene>
<proteinExistence type="predicted"/>
<keyword evidence="1" id="KW-0812">Transmembrane</keyword>
<dbReference type="Proteomes" id="UP001251524">
    <property type="component" value="Unassembled WGS sequence"/>
</dbReference>
<evidence type="ECO:0000313" key="2">
    <source>
        <dbReference type="EMBL" id="MDR7134560.1"/>
    </source>
</evidence>
<evidence type="ECO:0000256" key="1">
    <source>
        <dbReference type="SAM" id="Phobius"/>
    </source>
</evidence>
<protein>
    <recommendedName>
        <fullName evidence="4">Holin</fullName>
    </recommendedName>
</protein>
<feature type="transmembrane region" description="Helical" evidence="1">
    <location>
        <begin position="63"/>
        <end position="79"/>
    </location>
</feature>
<feature type="transmembrane region" description="Helical" evidence="1">
    <location>
        <begin position="39"/>
        <end position="57"/>
    </location>
</feature>
<evidence type="ECO:0000313" key="3">
    <source>
        <dbReference type="Proteomes" id="UP001251524"/>
    </source>
</evidence>
<organism evidence="2 3">
    <name type="scientific">Lysobacter niastensis</name>
    <dbReference type="NCBI Taxonomy" id="380629"/>
    <lineage>
        <taxon>Bacteria</taxon>
        <taxon>Pseudomonadati</taxon>
        <taxon>Pseudomonadota</taxon>
        <taxon>Gammaproteobacteria</taxon>
        <taxon>Lysobacterales</taxon>
        <taxon>Lysobacteraceae</taxon>
        <taxon>Lysobacter</taxon>
    </lineage>
</organism>
<keyword evidence="3" id="KW-1185">Reference proteome</keyword>
<name>A0ABU1WB52_9GAMM</name>
<comment type="caution">
    <text evidence="2">The sequence shown here is derived from an EMBL/GenBank/DDBJ whole genome shotgun (WGS) entry which is preliminary data.</text>
</comment>
<reference evidence="2 3" key="1">
    <citation type="submission" date="2023-07" db="EMBL/GenBank/DDBJ databases">
        <title>Sorghum-associated microbial communities from plants grown in Nebraska, USA.</title>
        <authorList>
            <person name="Schachtman D."/>
        </authorList>
    </citation>
    <scope>NUCLEOTIDE SEQUENCE [LARGE SCALE GENOMIC DNA]</scope>
    <source>
        <strain evidence="2 3">BE198</strain>
    </source>
</reference>
<keyword evidence="1" id="KW-1133">Transmembrane helix</keyword>
<dbReference type="RefSeq" id="WP_310060933.1">
    <property type="nucleotide sequence ID" value="NZ_JAVDVY010000001.1"/>
</dbReference>
<feature type="transmembrane region" description="Helical" evidence="1">
    <location>
        <begin position="6"/>
        <end position="27"/>
    </location>
</feature>
<dbReference type="EMBL" id="JAVDVY010000001">
    <property type="protein sequence ID" value="MDR7134560.1"/>
    <property type="molecule type" value="Genomic_DNA"/>
</dbReference>
<evidence type="ECO:0008006" key="4">
    <source>
        <dbReference type="Google" id="ProtNLM"/>
    </source>
</evidence>
<accession>A0ABU1WB52</accession>